<dbReference type="GO" id="GO:0008446">
    <property type="term" value="F:GDP-mannose 4,6-dehydratase activity"/>
    <property type="evidence" value="ECO:0007669"/>
    <property type="project" value="UniProtKB-EC"/>
</dbReference>
<dbReference type="InterPro" id="IPR006368">
    <property type="entry name" value="GDP_Man_deHydtase"/>
</dbReference>
<protein>
    <recommendedName>
        <fullName evidence="3">GDP-mannose 4,6-dehydratase</fullName>
        <ecNumber evidence="3">4.2.1.47</ecNumber>
    </recommendedName>
</protein>
<dbReference type="VEuPathDB" id="TriTrypDB:C3747_18g352"/>
<dbReference type="InterPro" id="IPR016040">
    <property type="entry name" value="NAD(P)-bd_dom"/>
</dbReference>
<evidence type="ECO:0000313" key="6">
    <source>
        <dbReference type="EMBL" id="PWV17366.1"/>
    </source>
</evidence>
<evidence type="ECO:0000256" key="2">
    <source>
        <dbReference type="ARBA" id="ARBA00009263"/>
    </source>
</evidence>
<comment type="similarity">
    <text evidence="2">Belongs to the NAD(P)-dependent epimerase/dehydratase family. GDP-mannose 4,6-dehydratase subfamily.</text>
</comment>
<keyword evidence="4" id="KW-0456">Lyase</keyword>
<dbReference type="VEuPathDB" id="TriTrypDB:TcCL_NonESM02545"/>
<dbReference type="VEuPathDB" id="TriTrypDB:C4B63_4g497"/>
<name>A0A2V2X982_TRYCR</name>
<proteinExistence type="inferred from homology"/>
<dbReference type="VEuPathDB" id="TriTrypDB:Tc_MARK_4721"/>
<dbReference type="VEuPathDB" id="TriTrypDB:BCY84_18541"/>
<feature type="domain" description="NAD(P)-binding" evidence="5">
    <location>
        <begin position="1"/>
        <end position="144"/>
    </location>
</feature>
<dbReference type="EC" id="4.2.1.47" evidence="3"/>
<accession>A0A2V2X982</accession>
<dbReference type="VEuPathDB" id="TriTrypDB:TcCLB.508897.10"/>
<dbReference type="InterPro" id="IPR036291">
    <property type="entry name" value="NAD(P)-bd_dom_sf"/>
</dbReference>
<dbReference type="SUPFAM" id="SSF51735">
    <property type="entry name" value="NAD(P)-binding Rossmann-fold domains"/>
    <property type="match status" value="1"/>
</dbReference>
<evidence type="ECO:0000259" key="5">
    <source>
        <dbReference type="Pfam" id="PF16363"/>
    </source>
</evidence>
<dbReference type="AlphaFoldDB" id="A0A2V2X982"/>
<dbReference type="Proteomes" id="UP000246078">
    <property type="component" value="Unassembled WGS sequence"/>
</dbReference>
<dbReference type="Pfam" id="PF16363">
    <property type="entry name" value="GDP_Man_Dehyd"/>
    <property type="match status" value="1"/>
</dbReference>
<dbReference type="PANTHER" id="PTHR43715">
    <property type="entry name" value="GDP-MANNOSE 4,6-DEHYDRATASE"/>
    <property type="match status" value="1"/>
</dbReference>
<dbReference type="Gene3D" id="3.40.50.720">
    <property type="entry name" value="NAD(P)-binding Rossmann-like Domain"/>
    <property type="match status" value="1"/>
</dbReference>
<dbReference type="Gene3D" id="3.90.25.10">
    <property type="entry name" value="UDP-galactose 4-epimerase, domain 1"/>
    <property type="match status" value="1"/>
</dbReference>
<dbReference type="VEuPathDB" id="TriTrypDB:TcCLB.510027.10"/>
<gene>
    <name evidence="6" type="ORF">C3747_18g352</name>
</gene>
<organism evidence="6 7">
    <name type="scientific">Trypanosoma cruzi</name>
    <dbReference type="NCBI Taxonomy" id="5693"/>
    <lineage>
        <taxon>Eukaryota</taxon>
        <taxon>Discoba</taxon>
        <taxon>Euglenozoa</taxon>
        <taxon>Kinetoplastea</taxon>
        <taxon>Metakinetoplastina</taxon>
        <taxon>Trypanosomatida</taxon>
        <taxon>Trypanosomatidae</taxon>
        <taxon>Trypanosoma</taxon>
        <taxon>Schizotrypanum</taxon>
    </lineage>
</organism>
<evidence type="ECO:0000256" key="4">
    <source>
        <dbReference type="ARBA" id="ARBA00023239"/>
    </source>
</evidence>
<dbReference type="VEuPathDB" id="TriTrypDB:TcBrA4_0086310"/>
<sequence>MFACNGILFNHESPRRGATFVTKKIVRAAVRIKKGLQKELLLGNVNALRDWGHAKDYVHGMWLMLQAEKPDDWVLATGEQHSVREFCNLTFRKLGYELEWSGSGVDEVAYDVADPKKVPLIRVDPRYFRPAGWKRCLATPARPRENSAGGPRTASGSWWMKWCSRRSAIRKPVRTHGDEADRMCPESCAWGGECA</sequence>
<dbReference type="PANTHER" id="PTHR43715:SF1">
    <property type="entry name" value="GDP-MANNOSE 4,6 DEHYDRATASE"/>
    <property type="match status" value="1"/>
</dbReference>
<dbReference type="VEuPathDB" id="TriTrypDB:ECC02_003180"/>
<evidence type="ECO:0000256" key="1">
    <source>
        <dbReference type="ARBA" id="ARBA00001937"/>
    </source>
</evidence>
<dbReference type="EMBL" id="PRFC01000018">
    <property type="protein sequence ID" value="PWV17366.1"/>
    <property type="molecule type" value="Genomic_DNA"/>
</dbReference>
<dbReference type="VEuPathDB" id="TriTrypDB:TcG_00159"/>
<dbReference type="GO" id="GO:0042351">
    <property type="term" value="P:'de novo' GDP-L-fucose biosynthetic process"/>
    <property type="evidence" value="ECO:0007669"/>
    <property type="project" value="TreeGrafter"/>
</dbReference>
<comment type="caution">
    <text evidence="6">The sequence shown here is derived from an EMBL/GenBank/DDBJ whole genome shotgun (WGS) entry which is preliminary data.</text>
</comment>
<comment type="cofactor">
    <cofactor evidence="1">
        <name>NADP(+)</name>
        <dbReference type="ChEBI" id="CHEBI:58349"/>
    </cofactor>
</comment>
<reference evidence="6 7" key="1">
    <citation type="journal article" date="2018" name="Microb. Genom.">
        <title>Expanding an expanded genome: long-read sequencing of Trypanosoma cruzi.</title>
        <authorList>
            <person name="Berna L."/>
            <person name="Rodriguez M."/>
            <person name="Chiribao M.L."/>
            <person name="Parodi-Talice A."/>
            <person name="Pita S."/>
            <person name="Rijo G."/>
            <person name="Alvarez-Valin F."/>
            <person name="Robello C."/>
        </authorList>
    </citation>
    <scope>NUCLEOTIDE SEQUENCE [LARGE SCALE GENOMIC DNA]</scope>
    <source>
        <strain evidence="6 7">TCC</strain>
    </source>
</reference>
<evidence type="ECO:0000256" key="3">
    <source>
        <dbReference type="ARBA" id="ARBA00011989"/>
    </source>
</evidence>
<dbReference type="VEuPathDB" id="TriTrypDB:TCSYLVIO_006014"/>
<evidence type="ECO:0000313" key="7">
    <source>
        <dbReference type="Proteomes" id="UP000246078"/>
    </source>
</evidence>